<evidence type="ECO:0000256" key="2">
    <source>
        <dbReference type="SAM" id="Phobius"/>
    </source>
</evidence>
<dbReference type="RefSeq" id="WP_046308623.1">
    <property type="nucleotide sequence ID" value="NZ_CBCSCY010000011.1"/>
</dbReference>
<dbReference type="KEGG" id="pko:PKOR_00615"/>
<feature type="transmembrane region" description="Helical" evidence="2">
    <location>
        <begin position="94"/>
        <end position="117"/>
    </location>
</feature>
<dbReference type="OrthoDB" id="793768at2"/>
<dbReference type="AlphaFoldDB" id="A0A0E3ZCK9"/>
<organism evidence="3 4">
    <name type="scientific">Pontibacter korlensis</name>
    <dbReference type="NCBI Taxonomy" id="400092"/>
    <lineage>
        <taxon>Bacteria</taxon>
        <taxon>Pseudomonadati</taxon>
        <taxon>Bacteroidota</taxon>
        <taxon>Cytophagia</taxon>
        <taxon>Cytophagales</taxon>
        <taxon>Hymenobacteraceae</taxon>
        <taxon>Pontibacter</taxon>
    </lineage>
</organism>
<evidence type="ECO:0000313" key="4">
    <source>
        <dbReference type="Proteomes" id="UP000033109"/>
    </source>
</evidence>
<protein>
    <submittedName>
        <fullName evidence="3">Uncharacterized protein</fullName>
    </submittedName>
</protein>
<sequence>MEMVELSDRLHTAEALLIKQGRQLKELEAAQAKDKPVDYAPYFEEIRQLLQQQPVSESSADLPAQLEALSKSMLALPKALPVEHHHHIEDSARYFALGAVGLLLITALAAGCCFSLYRQNTELAAHDLKYRLIRLYHPHLTQWADSVYERSPEKMPELVERLESRQLLIRQAAELARQKQEEAREAAQQLKRLQNAR</sequence>
<accession>A0A0E3ZCK9</accession>
<keyword evidence="2" id="KW-1133">Transmembrane helix</keyword>
<name>A0A0E3ZCK9_9BACT</name>
<dbReference type="EMBL" id="CP009621">
    <property type="protein sequence ID" value="AKD01919.1"/>
    <property type="molecule type" value="Genomic_DNA"/>
</dbReference>
<dbReference type="PATRIC" id="fig|400092.3.peg.145"/>
<proteinExistence type="predicted"/>
<keyword evidence="2" id="KW-0812">Transmembrane</keyword>
<keyword evidence="4" id="KW-1185">Reference proteome</keyword>
<keyword evidence="1" id="KW-0175">Coiled coil</keyword>
<keyword evidence="2" id="KW-0472">Membrane</keyword>
<feature type="coiled-coil region" evidence="1">
    <location>
        <begin position="165"/>
        <end position="196"/>
    </location>
</feature>
<gene>
    <name evidence="3" type="ORF">PKOR_00615</name>
</gene>
<reference evidence="3 4" key="1">
    <citation type="journal article" date="2015" name="Sci. Rep.">
        <title>Unraveling adaptation of Pontibacter korlensis to radiation and infertility in desert through complete genome and comparative transcriptomic analysis.</title>
        <authorList>
            <person name="Dai J."/>
            <person name="Dai W."/>
            <person name="Qiu C."/>
            <person name="Yang Z."/>
            <person name="Zhang Y."/>
            <person name="Zhou M."/>
            <person name="Zhang L."/>
            <person name="Fang C."/>
            <person name="Gao Q."/>
            <person name="Yang Q."/>
            <person name="Li X."/>
            <person name="Wang Z."/>
            <person name="Wang Z."/>
            <person name="Jia Z."/>
            <person name="Chen X."/>
        </authorList>
    </citation>
    <scope>NUCLEOTIDE SEQUENCE [LARGE SCALE GENOMIC DNA]</scope>
    <source>
        <strain evidence="3 4">X14-1T</strain>
    </source>
</reference>
<evidence type="ECO:0000313" key="3">
    <source>
        <dbReference type="EMBL" id="AKD01919.1"/>
    </source>
</evidence>
<dbReference type="HOGENOM" id="CLU_1383025_0_0_10"/>
<dbReference type="Proteomes" id="UP000033109">
    <property type="component" value="Chromosome"/>
</dbReference>
<evidence type="ECO:0000256" key="1">
    <source>
        <dbReference type="SAM" id="Coils"/>
    </source>
</evidence>